<feature type="domain" description="SWIM-type" evidence="2">
    <location>
        <begin position="141"/>
        <end position="172"/>
    </location>
</feature>
<sequence>MAVLRTSSGFAAANNPVDTFNAAIKRPTHLTYANEDELSRCCKHESLFGDIFAGNGTFPPPPQIRRRVTELRRSELIEKMPPSSSSNKNPAVCEFVLVRVRLTPRIYVRPRKKTIDVMSACAQMGVNNARMKREGQPETIWAVNVREGSCPCKYYFKHSECVHLYVALLTRYGPDRPPSRPMFNICQRKRKRGLAEETADAVASQQPLRGRPILNGPALSLV</sequence>
<evidence type="ECO:0000313" key="4">
    <source>
        <dbReference type="Proteomes" id="UP000602510"/>
    </source>
</evidence>
<dbReference type="GO" id="GO:0008270">
    <property type="term" value="F:zinc ion binding"/>
    <property type="evidence" value="ECO:0007669"/>
    <property type="project" value="UniProtKB-KW"/>
</dbReference>
<gene>
    <name evidence="3" type="ORF">GN244_ATG16337</name>
</gene>
<proteinExistence type="predicted"/>
<dbReference type="InterPro" id="IPR007527">
    <property type="entry name" value="Znf_SWIM"/>
</dbReference>
<protein>
    <recommendedName>
        <fullName evidence="2">SWIM-type domain-containing protein</fullName>
    </recommendedName>
</protein>
<keyword evidence="4" id="KW-1185">Reference proteome</keyword>
<dbReference type="Proteomes" id="UP000602510">
    <property type="component" value="Unassembled WGS sequence"/>
</dbReference>
<organism evidence="3 4">
    <name type="scientific">Phytophthora infestans</name>
    <name type="common">Potato late blight agent</name>
    <name type="synonym">Botrytis infestans</name>
    <dbReference type="NCBI Taxonomy" id="4787"/>
    <lineage>
        <taxon>Eukaryota</taxon>
        <taxon>Sar</taxon>
        <taxon>Stramenopiles</taxon>
        <taxon>Oomycota</taxon>
        <taxon>Peronosporomycetes</taxon>
        <taxon>Peronosporales</taxon>
        <taxon>Peronosporaceae</taxon>
        <taxon>Phytophthora</taxon>
    </lineage>
</organism>
<accession>A0A833W7I8</accession>
<evidence type="ECO:0000259" key="2">
    <source>
        <dbReference type="PROSITE" id="PS50966"/>
    </source>
</evidence>
<evidence type="ECO:0000256" key="1">
    <source>
        <dbReference type="PROSITE-ProRule" id="PRU00325"/>
    </source>
</evidence>
<dbReference type="AlphaFoldDB" id="A0A833W7I8"/>
<reference evidence="3" key="1">
    <citation type="submission" date="2020-04" db="EMBL/GenBank/DDBJ databases">
        <title>Hybrid Assembly of Korean Phytophthora infestans isolates.</title>
        <authorList>
            <person name="Prokchorchik M."/>
            <person name="Lee Y."/>
            <person name="Seo J."/>
            <person name="Cho J.-H."/>
            <person name="Park Y.-E."/>
            <person name="Jang D.-C."/>
            <person name="Im J.-S."/>
            <person name="Choi J.-G."/>
            <person name="Park H.-J."/>
            <person name="Lee G.-B."/>
            <person name="Lee Y.-G."/>
            <person name="Hong S.-Y."/>
            <person name="Cho K."/>
            <person name="Sohn K.H."/>
        </authorList>
    </citation>
    <scope>NUCLEOTIDE SEQUENCE</scope>
    <source>
        <strain evidence="3">KR_1_A1</strain>
    </source>
</reference>
<dbReference type="EMBL" id="WSZM01000536">
    <property type="protein sequence ID" value="KAF4031822.1"/>
    <property type="molecule type" value="Genomic_DNA"/>
</dbReference>
<keyword evidence="1" id="KW-0479">Metal-binding</keyword>
<evidence type="ECO:0000313" key="3">
    <source>
        <dbReference type="EMBL" id="KAF4031822.1"/>
    </source>
</evidence>
<comment type="caution">
    <text evidence="3">The sequence shown here is derived from an EMBL/GenBank/DDBJ whole genome shotgun (WGS) entry which is preliminary data.</text>
</comment>
<dbReference type="PROSITE" id="PS50966">
    <property type="entry name" value="ZF_SWIM"/>
    <property type="match status" value="1"/>
</dbReference>
<name>A0A833W7I8_PHYIN</name>
<keyword evidence="1" id="KW-0862">Zinc</keyword>
<keyword evidence="1" id="KW-0863">Zinc-finger</keyword>